<dbReference type="EMBL" id="DYXG01000093">
    <property type="protein sequence ID" value="HJE97794.1"/>
    <property type="molecule type" value="Genomic_DNA"/>
</dbReference>
<proteinExistence type="predicted"/>
<name>A0A921K1E2_9LACO</name>
<reference evidence="1" key="1">
    <citation type="journal article" date="2021" name="PeerJ">
        <title>Extensive microbial diversity within the chicken gut microbiome revealed by metagenomics and culture.</title>
        <authorList>
            <person name="Gilroy R."/>
            <person name="Ravi A."/>
            <person name="Getino M."/>
            <person name="Pursley I."/>
            <person name="Horton D.L."/>
            <person name="Alikhan N.F."/>
            <person name="Baker D."/>
            <person name="Gharbi K."/>
            <person name="Hall N."/>
            <person name="Watson M."/>
            <person name="Adriaenssens E.M."/>
            <person name="Foster-Nyarko E."/>
            <person name="Jarju S."/>
            <person name="Secka A."/>
            <person name="Antonio M."/>
            <person name="Oren A."/>
            <person name="Chaudhuri R.R."/>
            <person name="La Ragione R."/>
            <person name="Hildebrand F."/>
            <person name="Pallen M.J."/>
        </authorList>
    </citation>
    <scope>NUCLEOTIDE SEQUENCE</scope>
    <source>
        <strain evidence="1">CHK174-6876</strain>
    </source>
</reference>
<dbReference type="AlphaFoldDB" id="A0A921K1E2"/>
<reference evidence="1" key="2">
    <citation type="submission" date="2021-09" db="EMBL/GenBank/DDBJ databases">
        <authorList>
            <person name="Gilroy R."/>
        </authorList>
    </citation>
    <scope>NUCLEOTIDE SEQUENCE</scope>
    <source>
        <strain evidence="1">CHK174-6876</strain>
    </source>
</reference>
<organism evidence="1 2">
    <name type="scientific">Ligilactobacillus acidipiscis</name>
    <dbReference type="NCBI Taxonomy" id="89059"/>
    <lineage>
        <taxon>Bacteria</taxon>
        <taxon>Bacillati</taxon>
        <taxon>Bacillota</taxon>
        <taxon>Bacilli</taxon>
        <taxon>Lactobacillales</taxon>
        <taxon>Lactobacillaceae</taxon>
        <taxon>Ligilactobacillus</taxon>
    </lineage>
</organism>
<dbReference type="Proteomes" id="UP000707535">
    <property type="component" value="Unassembled WGS sequence"/>
</dbReference>
<gene>
    <name evidence="1" type="ORF">K8V00_09255</name>
</gene>
<protein>
    <submittedName>
        <fullName evidence="1">Uncharacterized protein</fullName>
    </submittedName>
</protein>
<evidence type="ECO:0000313" key="1">
    <source>
        <dbReference type="EMBL" id="HJE97794.1"/>
    </source>
</evidence>
<accession>A0A921K1E2</accession>
<comment type="caution">
    <text evidence="1">The sequence shown here is derived from an EMBL/GenBank/DDBJ whole genome shotgun (WGS) entry which is preliminary data.</text>
</comment>
<sequence length="78" mass="8869">MASEKMTIDPDAFARAVVAGSNLKEEDDTRASKDALVRYLSAYLLIEKFNKLEKNQFSFTNSNNFQYLMSALDQIKPD</sequence>
<evidence type="ECO:0000313" key="2">
    <source>
        <dbReference type="Proteomes" id="UP000707535"/>
    </source>
</evidence>